<dbReference type="SUPFAM" id="SSF53850">
    <property type="entry name" value="Periplasmic binding protein-like II"/>
    <property type="match status" value="1"/>
</dbReference>
<dbReference type="InterPro" id="IPR005950">
    <property type="entry name" value="ModA"/>
</dbReference>
<dbReference type="AlphaFoldDB" id="A0AA95KM54"/>
<keyword evidence="3 6" id="KW-0479">Metal-binding</keyword>
<dbReference type="GO" id="GO:0015689">
    <property type="term" value="P:molybdate ion transport"/>
    <property type="evidence" value="ECO:0007669"/>
    <property type="project" value="InterPro"/>
</dbReference>
<dbReference type="NCBIfam" id="TIGR01256">
    <property type="entry name" value="modA"/>
    <property type="match status" value="1"/>
</dbReference>
<evidence type="ECO:0000256" key="3">
    <source>
        <dbReference type="ARBA" id="ARBA00022723"/>
    </source>
</evidence>
<protein>
    <submittedName>
        <fullName evidence="8">Molybdate ABC transporter substrate-binding protein</fullName>
    </submittedName>
</protein>
<dbReference type="Pfam" id="PF13531">
    <property type="entry name" value="SBP_bac_11"/>
    <property type="match status" value="1"/>
</dbReference>
<evidence type="ECO:0000256" key="5">
    <source>
        <dbReference type="ARBA" id="ARBA00062515"/>
    </source>
</evidence>
<feature type="binding site" evidence="6">
    <location>
        <position position="59"/>
    </location>
    <ligand>
        <name>molybdate</name>
        <dbReference type="ChEBI" id="CHEBI:36264"/>
    </ligand>
</feature>
<dbReference type="GO" id="GO:1901359">
    <property type="term" value="F:tungstate binding"/>
    <property type="evidence" value="ECO:0007669"/>
    <property type="project" value="UniProtKB-ARBA"/>
</dbReference>
<evidence type="ECO:0000256" key="1">
    <source>
        <dbReference type="ARBA" id="ARBA00009175"/>
    </source>
</evidence>
<dbReference type="InterPro" id="IPR050682">
    <property type="entry name" value="ModA/WtpA"/>
</dbReference>
<accession>A0AA95KM54</accession>
<evidence type="ECO:0000256" key="7">
    <source>
        <dbReference type="SAM" id="SignalP"/>
    </source>
</evidence>
<organism evidence="8">
    <name type="scientific">Candidatus Thiocaldithrix dubininis</name>
    <dbReference type="NCBI Taxonomy" id="3080823"/>
    <lineage>
        <taxon>Bacteria</taxon>
        <taxon>Pseudomonadati</taxon>
        <taxon>Pseudomonadota</taxon>
        <taxon>Gammaproteobacteria</taxon>
        <taxon>Thiotrichales</taxon>
        <taxon>Thiotrichaceae</taxon>
        <taxon>Candidatus Thiocaldithrix</taxon>
    </lineage>
</organism>
<dbReference type="PANTHER" id="PTHR30632">
    <property type="entry name" value="MOLYBDATE-BINDING PERIPLASMIC PROTEIN"/>
    <property type="match status" value="1"/>
</dbReference>
<feature type="binding site" evidence="6">
    <location>
        <position position="167"/>
    </location>
    <ligand>
        <name>molybdate</name>
        <dbReference type="ChEBI" id="CHEBI:36264"/>
    </ligand>
</feature>
<evidence type="ECO:0000256" key="6">
    <source>
        <dbReference type="PIRSR" id="PIRSR004846-1"/>
    </source>
</evidence>
<gene>
    <name evidence="8" type="primary">modA</name>
    <name evidence="8" type="ORF">QJT80_07530</name>
</gene>
<proteinExistence type="inferred from homology"/>
<keyword evidence="2 6" id="KW-0500">Molybdenum</keyword>
<dbReference type="GO" id="GO:0030973">
    <property type="term" value="F:molybdate ion binding"/>
    <property type="evidence" value="ECO:0007669"/>
    <property type="project" value="InterPro"/>
</dbReference>
<dbReference type="PANTHER" id="PTHR30632:SF14">
    <property type="entry name" value="TUNGSTATE_MOLYBDATE_CHROMATE-BINDING PROTEIN MODA"/>
    <property type="match status" value="1"/>
</dbReference>
<reference evidence="8" key="1">
    <citation type="journal article" date="2023" name="Int. J. Mol. Sci.">
        <title>Metagenomics Revealed a New Genus 'Candidatus Thiocaldithrix dubininis' gen. nov., sp. nov. and a New Species 'Candidatus Thiothrix putei' sp. nov. in the Family Thiotrichaceae, Some Members of Which Have Traits of Both Na+- and H+-Motive Energetics.</title>
        <authorList>
            <person name="Ravin N.V."/>
            <person name="Muntyan M.S."/>
            <person name="Smolyakov D.D."/>
            <person name="Rudenko T.S."/>
            <person name="Beletsky A.V."/>
            <person name="Mardanov A.V."/>
            <person name="Grabovich M.Y."/>
        </authorList>
    </citation>
    <scope>NUCLEOTIDE SEQUENCE</scope>
    <source>
        <strain evidence="8">GKL-01</strain>
    </source>
</reference>
<dbReference type="Proteomes" id="UP001300672">
    <property type="component" value="Chromosome"/>
</dbReference>
<name>A0AA95KM54_9GAMM</name>
<comment type="subunit">
    <text evidence="5">The complex is composed of two ATP-binding proteins (ModC), two transmembrane proteins (ModB) and a solute-binding protein (ModA).</text>
</comment>
<dbReference type="KEGG" id="tdu:QJT80_07530"/>
<dbReference type="EMBL" id="CP124755">
    <property type="protein sequence ID" value="WGZ92328.1"/>
    <property type="molecule type" value="Genomic_DNA"/>
</dbReference>
<evidence type="ECO:0000313" key="8">
    <source>
        <dbReference type="EMBL" id="WGZ92328.1"/>
    </source>
</evidence>
<dbReference type="CDD" id="cd13539">
    <property type="entry name" value="PBP2_AvModA"/>
    <property type="match status" value="1"/>
</dbReference>
<keyword evidence="4 7" id="KW-0732">Signal</keyword>
<dbReference type="InterPro" id="IPR044084">
    <property type="entry name" value="AvModA-like_subst-bd"/>
</dbReference>
<reference evidence="8" key="2">
    <citation type="submission" date="2023-04" db="EMBL/GenBank/DDBJ databases">
        <authorList>
            <person name="Beletskiy A.V."/>
            <person name="Mardanov A.V."/>
            <person name="Ravin N.V."/>
        </authorList>
    </citation>
    <scope>NUCLEOTIDE SEQUENCE</scope>
    <source>
        <strain evidence="8">GKL-01</strain>
    </source>
</reference>
<dbReference type="FunFam" id="3.40.190.10:FF:000035">
    <property type="entry name" value="Molybdate ABC transporter substrate-binding protein"/>
    <property type="match status" value="1"/>
</dbReference>
<feature type="chain" id="PRO_5041687521" evidence="7">
    <location>
        <begin position="23"/>
        <end position="259"/>
    </location>
</feature>
<evidence type="ECO:0000256" key="2">
    <source>
        <dbReference type="ARBA" id="ARBA00022505"/>
    </source>
</evidence>
<dbReference type="Gene3D" id="3.40.190.10">
    <property type="entry name" value="Periplasmic binding protein-like II"/>
    <property type="match status" value="2"/>
</dbReference>
<dbReference type="GO" id="GO:0046872">
    <property type="term" value="F:metal ion binding"/>
    <property type="evidence" value="ECO:0007669"/>
    <property type="project" value="UniProtKB-KW"/>
</dbReference>
<feature type="signal peptide" evidence="7">
    <location>
        <begin position="1"/>
        <end position="22"/>
    </location>
</feature>
<dbReference type="PIRSF" id="PIRSF004846">
    <property type="entry name" value="ModA"/>
    <property type="match status" value="1"/>
</dbReference>
<sequence length="259" mass="27626">MNVISRCLIGLGLAISINAVYADDVQVAVASNFSKPLAEIATKFKAASGHELKISSGATGKLYAQVENGAPFEVFISADSKTPKKLVDANLAQADSQFTYAFGNLVLWSSQANVVDAQGDILKTDKFKHIAIANPKTAPYGTAAMEVLTHLNLQDTLAPKMVQGENITQTYDFVSTGNAELGFIALSQVQKDGKLKSGSAWIVPQDLYQPLAQDAVLLNKGKDNAAAKALLDYLKQADAQAIMQIYGYTLPQLSTPTAK</sequence>
<evidence type="ECO:0000256" key="4">
    <source>
        <dbReference type="ARBA" id="ARBA00022729"/>
    </source>
</evidence>
<comment type="similarity">
    <text evidence="1">Belongs to the bacterial solute-binding protein ModA family.</text>
</comment>